<keyword evidence="3" id="KW-1003">Cell membrane</keyword>
<accession>A0A512NCH1</accession>
<feature type="transmembrane region" description="Helical" evidence="9">
    <location>
        <begin position="161"/>
        <end position="182"/>
    </location>
</feature>
<dbReference type="Pfam" id="PF00005">
    <property type="entry name" value="ABC_tran"/>
    <property type="match status" value="1"/>
</dbReference>
<gene>
    <name evidence="11" type="ORF">RSO01_38170</name>
</gene>
<dbReference type="InterPro" id="IPR027417">
    <property type="entry name" value="P-loop_NTPase"/>
</dbReference>
<feature type="transmembrane region" description="Helical" evidence="9">
    <location>
        <begin position="35"/>
        <end position="53"/>
    </location>
</feature>
<evidence type="ECO:0000256" key="4">
    <source>
        <dbReference type="ARBA" id="ARBA00022692"/>
    </source>
</evidence>
<evidence type="ECO:0000256" key="5">
    <source>
        <dbReference type="ARBA" id="ARBA00022741"/>
    </source>
</evidence>
<evidence type="ECO:0000256" key="3">
    <source>
        <dbReference type="ARBA" id="ARBA00022475"/>
    </source>
</evidence>
<dbReference type="GO" id="GO:0016887">
    <property type="term" value="F:ATP hydrolysis activity"/>
    <property type="evidence" value="ECO:0007669"/>
    <property type="project" value="InterPro"/>
</dbReference>
<dbReference type="GO" id="GO:0015658">
    <property type="term" value="F:branched-chain amino acid transmembrane transporter activity"/>
    <property type="evidence" value="ECO:0007669"/>
    <property type="project" value="InterPro"/>
</dbReference>
<feature type="transmembrane region" description="Helical" evidence="9">
    <location>
        <begin position="212"/>
        <end position="232"/>
    </location>
</feature>
<dbReference type="CDD" id="cd03219">
    <property type="entry name" value="ABC_Mj1267_LivG_branched"/>
    <property type="match status" value="1"/>
</dbReference>
<keyword evidence="12" id="KW-1185">Reference proteome</keyword>
<evidence type="ECO:0000256" key="8">
    <source>
        <dbReference type="ARBA" id="ARBA00023136"/>
    </source>
</evidence>
<feature type="transmembrane region" description="Helical" evidence="9">
    <location>
        <begin position="90"/>
        <end position="111"/>
    </location>
</feature>
<dbReference type="Proteomes" id="UP000321058">
    <property type="component" value="Unassembled WGS sequence"/>
</dbReference>
<dbReference type="RefSeq" id="WP_147150805.1">
    <property type="nucleotide sequence ID" value="NZ_BKAJ01000068.1"/>
</dbReference>
<sequence>MAVNAARDLPKAVAAIAIVALAFLPMAKMPAFYESFIYLIFFWVSLSTSWALLSGFAGYFSLGHAAFFGVGVYATAALTTKFGVPFLMTVPIAAVLAALLAAGIGAVVFRLRRLRGELFALLTLAVTFVIATIILNTPIDGGGGVFMSAVPLPHLMPTQTGTIYILGFAMCVLTLATAWWVAHSRLGLGLFAIHDDEDVAEAKGVPTFRYKIAAFALSAAIAGAVGGIHAMYVGFITVAGTFELTVGLYVVLMSVLGGARHWLGPAIGATAITALLYAFISGGEAIMGRAIVGLILIAAILWLPDGVIPAIQGWLKRRRAAPVTTRAEVVPVVPTTAPQISERSILQVRGVTKRFGGLQALAGVDLDVREGEIFGLVGPNGSGKTTLINVISGFYPLTSGTITLDGAEIGRDPAHEIARRGVARTYQIPRPFVNMTVLDNVALCATFGGPARSQAEIRDEAMHWIGFTGLGGKEDVLPAGLNLHERKFLELARALAARPKLLLLDEVLSGLNPTEIDNAIRLVRAIRAQGATIIFVEHLMRAVVELSDRVAVLNEGKLFALGAPREVMRDPRVVSIYLGKAYAA</sequence>
<feature type="transmembrane region" description="Helical" evidence="9">
    <location>
        <begin position="118"/>
        <end position="139"/>
    </location>
</feature>
<protein>
    <submittedName>
        <fullName evidence="11">Metal-dependent hydrolase</fullName>
    </submittedName>
</protein>
<reference evidence="11 12" key="1">
    <citation type="submission" date="2019-07" db="EMBL/GenBank/DDBJ databases">
        <title>Whole genome shotgun sequence of Reyranella soli NBRC 108950.</title>
        <authorList>
            <person name="Hosoyama A."/>
            <person name="Uohara A."/>
            <person name="Ohji S."/>
            <person name="Ichikawa N."/>
        </authorList>
    </citation>
    <scope>NUCLEOTIDE SEQUENCE [LARGE SCALE GENOMIC DNA]</scope>
    <source>
        <strain evidence="11 12">NBRC 108950</strain>
    </source>
</reference>
<feature type="transmembrane region" description="Helical" evidence="9">
    <location>
        <begin position="286"/>
        <end position="308"/>
    </location>
</feature>
<evidence type="ECO:0000313" key="11">
    <source>
        <dbReference type="EMBL" id="GEP56651.1"/>
    </source>
</evidence>
<evidence type="ECO:0000256" key="7">
    <source>
        <dbReference type="ARBA" id="ARBA00022989"/>
    </source>
</evidence>
<keyword evidence="5" id="KW-0547">Nucleotide-binding</keyword>
<dbReference type="InterPro" id="IPR003439">
    <property type="entry name" value="ABC_transporter-like_ATP-bd"/>
</dbReference>
<feature type="transmembrane region" description="Helical" evidence="9">
    <location>
        <begin position="65"/>
        <end position="84"/>
    </location>
</feature>
<keyword evidence="2" id="KW-0813">Transport</keyword>
<keyword evidence="4 9" id="KW-0812">Transmembrane</keyword>
<name>A0A512NCH1_9HYPH</name>
<feature type="domain" description="ABC transporter" evidence="10">
    <location>
        <begin position="346"/>
        <end position="580"/>
    </location>
</feature>
<evidence type="ECO:0000256" key="2">
    <source>
        <dbReference type="ARBA" id="ARBA00022448"/>
    </source>
</evidence>
<dbReference type="GO" id="GO:0005886">
    <property type="term" value="C:plasma membrane"/>
    <property type="evidence" value="ECO:0007669"/>
    <property type="project" value="UniProtKB-SubCell"/>
</dbReference>
<dbReference type="InterPro" id="IPR043428">
    <property type="entry name" value="LivM-like"/>
</dbReference>
<dbReference type="AlphaFoldDB" id="A0A512NCH1"/>
<dbReference type="InterPro" id="IPR003593">
    <property type="entry name" value="AAA+_ATPase"/>
</dbReference>
<dbReference type="EMBL" id="BKAJ01000068">
    <property type="protein sequence ID" value="GEP56651.1"/>
    <property type="molecule type" value="Genomic_DNA"/>
</dbReference>
<dbReference type="InterPro" id="IPR001851">
    <property type="entry name" value="ABC_transp_permease"/>
</dbReference>
<evidence type="ECO:0000256" key="6">
    <source>
        <dbReference type="ARBA" id="ARBA00022840"/>
    </source>
</evidence>
<dbReference type="SMART" id="SM00382">
    <property type="entry name" value="AAA"/>
    <property type="match status" value="1"/>
</dbReference>
<dbReference type="CDD" id="cd06581">
    <property type="entry name" value="TM_PBP1_LivM_like"/>
    <property type="match status" value="1"/>
</dbReference>
<dbReference type="Pfam" id="PF02653">
    <property type="entry name" value="BPD_transp_2"/>
    <property type="match status" value="1"/>
</dbReference>
<feature type="transmembrane region" description="Helical" evidence="9">
    <location>
        <begin position="12"/>
        <end position="29"/>
    </location>
</feature>
<keyword evidence="7 9" id="KW-1133">Transmembrane helix</keyword>
<dbReference type="OrthoDB" id="9805029at2"/>
<comment type="subcellular location">
    <subcellularLocation>
        <location evidence="1">Cell membrane</location>
        <topology evidence="1">Multi-pass membrane protein</topology>
    </subcellularLocation>
</comment>
<dbReference type="PANTHER" id="PTHR45772:SF8">
    <property type="entry name" value="HIGH-AFFINITY BRANCHED-CHAIN AMINO ACID TRANSPORT ATP-BINDING PROTEIN"/>
    <property type="match status" value="1"/>
</dbReference>
<evidence type="ECO:0000313" key="12">
    <source>
        <dbReference type="Proteomes" id="UP000321058"/>
    </source>
</evidence>
<keyword evidence="11" id="KW-0378">Hydrolase</keyword>
<dbReference type="InterPro" id="IPR051120">
    <property type="entry name" value="ABC_AA/LPS_Transport"/>
</dbReference>
<feature type="transmembrane region" description="Helical" evidence="9">
    <location>
        <begin position="262"/>
        <end position="280"/>
    </location>
</feature>
<organism evidence="11 12">
    <name type="scientific">Reyranella soli</name>
    <dbReference type="NCBI Taxonomy" id="1230389"/>
    <lineage>
        <taxon>Bacteria</taxon>
        <taxon>Pseudomonadati</taxon>
        <taxon>Pseudomonadota</taxon>
        <taxon>Alphaproteobacteria</taxon>
        <taxon>Hyphomicrobiales</taxon>
        <taxon>Reyranellaceae</taxon>
        <taxon>Reyranella</taxon>
    </lineage>
</organism>
<evidence type="ECO:0000256" key="1">
    <source>
        <dbReference type="ARBA" id="ARBA00004651"/>
    </source>
</evidence>
<evidence type="ECO:0000256" key="9">
    <source>
        <dbReference type="SAM" id="Phobius"/>
    </source>
</evidence>
<evidence type="ECO:0000259" key="10">
    <source>
        <dbReference type="PROSITE" id="PS50893"/>
    </source>
</evidence>
<dbReference type="PROSITE" id="PS50893">
    <property type="entry name" value="ABC_TRANSPORTER_2"/>
    <property type="match status" value="1"/>
</dbReference>
<comment type="caution">
    <text evidence="11">The sequence shown here is derived from an EMBL/GenBank/DDBJ whole genome shotgun (WGS) entry which is preliminary data.</text>
</comment>
<keyword evidence="6" id="KW-0067">ATP-binding</keyword>
<dbReference type="GO" id="GO:0005524">
    <property type="term" value="F:ATP binding"/>
    <property type="evidence" value="ECO:0007669"/>
    <property type="project" value="UniProtKB-KW"/>
</dbReference>
<dbReference type="SUPFAM" id="SSF52540">
    <property type="entry name" value="P-loop containing nucleoside triphosphate hydrolases"/>
    <property type="match status" value="1"/>
</dbReference>
<proteinExistence type="predicted"/>
<dbReference type="Gene3D" id="3.40.50.300">
    <property type="entry name" value="P-loop containing nucleotide triphosphate hydrolases"/>
    <property type="match status" value="1"/>
</dbReference>
<keyword evidence="8 9" id="KW-0472">Membrane</keyword>
<dbReference type="PANTHER" id="PTHR45772">
    <property type="entry name" value="CONSERVED COMPONENT OF ABC TRANSPORTER FOR NATURAL AMINO ACIDS-RELATED"/>
    <property type="match status" value="1"/>
</dbReference>